<gene>
    <name evidence="3" type="ORF">FSB_LOCUS5463</name>
</gene>
<dbReference type="EMBL" id="OIVN01000280">
    <property type="protein sequence ID" value="SPC77581.1"/>
    <property type="molecule type" value="Genomic_DNA"/>
</dbReference>
<organism evidence="3">
    <name type="scientific">Fagus sylvatica</name>
    <name type="common">Beechnut</name>
    <dbReference type="NCBI Taxonomy" id="28930"/>
    <lineage>
        <taxon>Eukaryota</taxon>
        <taxon>Viridiplantae</taxon>
        <taxon>Streptophyta</taxon>
        <taxon>Embryophyta</taxon>
        <taxon>Tracheophyta</taxon>
        <taxon>Spermatophyta</taxon>
        <taxon>Magnoliopsida</taxon>
        <taxon>eudicotyledons</taxon>
        <taxon>Gunneridae</taxon>
        <taxon>Pentapetalae</taxon>
        <taxon>rosids</taxon>
        <taxon>fabids</taxon>
        <taxon>Fagales</taxon>
        <taxon>Fagaceae</taxon>
        <taxon>Fagus</taxon>
    </lineage>
</organism>
<feature type="compositionally biased region" description="Basic and acidic residues" evidence="1">
    <location>
        <begin position="51"/>
        <end position="71"/>
    </location>
</feature>
<reference evidence="3" key="1">
    <citation type="submission" date="2018-02" db="EMBL/GenBank/DDBJ databases">
        <authorList>
            <person name="Cohen D.B."/>
            <person name="Kent A.D."/>
        </authorList>
    </citation>
    <scope>NUCLEOTIDE SEQUENCE</scope>
</reference>
<proteinExistence type="predicted"/>
<evidence type="ECO:0000313" key="3">
    <source>
        <dbReference type="EMBL" id="SPC77581.1"/>
    </source>
</evidence>
<feature type="chain" id="PRO_5014789650" description="IBB domain-containing protein" evidence="2">
    <location>
        <begin position="27"/>
        <end position="71"/>
    </location>
</feature>
<accession>A0A2N9ESB4</accession>
<sequence length="71" mass="8297">MPRRFVLRQRFKLVLAILSTPPPSKAAMSSAVTEPDDRTDLVNRLVGSRSEATERERELRMRAKKEQRMRE</sequence>
<evidence type="ECO:0000256" key="2">
    <source>
        <dbReference type="SAM" id="SignalP"/>
    </source>
</evidence>
<evidence type="ECO:0008006" key="4">
    <source>
        <dbReference type="Google" id="ProtNLM"/>
    </source>
</evidence>
<dbReference type="AlphaFoldDB" id="A0A2N9ESB4"/>
<feature type="signal peptide" evidence="2">
    <location>
        <begin position="1"/>
        <end position="26"/>
    </location>
</feature>
<protein>
    <recommendedName>
        <fullName evidence="4">IBB domain-containing protein</fullName>
    </recommendedName>
</protein>
<name>A0A2N9ESB4_FAGSY</name>
<evidence type="ECO:0000256" key="1">
    <source>
        <dbReference type="SAM" id="MobiDB-lite"/>
    </source>
</evidence>
<feature type="region of interest" description="Disordered" evidence="1">
    <location>
        <begin position="47"/>
        <end position="71"/>
    </location>
</feature>
<keyword evidence="2" id="KW-0732">Signal</keyword>